<sequence>MLNPENVLLPYSISDLPEGPWLVFAPHADDETYGMGGALLRAREAGIDTHVIVLTDGALGGEQDGLIAIRRNEVEHAARELGLASLQCWDEPDRGLEATPTLVAKTAAEIAKISPKSVFFPGPLEAHPDHRAAAQLVWKALQSSPALTVTALSYEIGNQNPINRMIDTTAVITDKARVMTCYNSQNTENNYEDLVLALDKGRTFTMPPEVGHCEGFYAYSEEQRGKTLREVVLDITELYF</sequence>
<dbReference type="AlphaFoldDB" id="A0A0R2SK20"/>
<dbReference type="SUPFAM" id="SSF102588">
    <property type="entry name" value="LmbE-like"/>
    <property type="match status" value="1"/>
</dbReference>
<accession>A0A0R2SK20</accession>
<reference evidence="1 2" key="1">
    <citation type="submission" date="2015-10" db="EMBL/GenBank/DDBJ databases">
        <title>Metagenome-Assembled Genomes uncover a global brackish microbiome.</title>
        <authorList>
            <person name="Hugerth L.W."/>
            <person name="Larsson J."/>
            <person name="Alneberg J."/>
            <person name="Lindh M.V."/>
            <person name="Legrand C."/>
            <person name="Pinhassi J."/>
            <person name="Andersson A.F."/>
        </authorList>
    </citation>
    <scope>NUCLEOTIDE SEQUENCE [LARGE SCALE GENOMIC DNA]</scope>
    <source>
        <strain evidence="1">BACL4 MAG-120507-bin80</strain>
    </source>
</reference>
<gene>
    <name evidence="1" type="ORF">ABR69_09385</name>
</gene>
<dbReference type="PANTHER" id="PTHR12993:SF11">
    <property type="entry name" value="N-ACETYLGLUCOSAMINYL-PHOSPHATIDYLINOSITOL DE-N-ACETYLASE"/>
    <property type="match status" value="1"/>
</dbReference>
<evidence type="ECO:0000313" key="2">
    <source>
        <dbReference type="Proteomes" id="UP000051934"/>
    </source>
</evidence>
<dbReference type="InterPro" id="IPR003737">
    <property type="entry name" value="GlcNAc_PI_deacetylase-related"/>
</dbReference>
<proteinExistence type="predicted"/>
<protein>
    <recommendedName>
        <fullName evidence="3">GlcNAc-PI de-N-acetylase</fullName>
    </recommendedName>
</protein>
<evidence type="ECO:0000313" key="1">
    <source>
        <dbReference type="EMBL" id="KRO72970.1"/>
    </source>
</evidence>
<organism evidence="1 2">
    <name type="scientific">OM182 bacterium BACL3 MAG-120507-bin80</name>
    <dbReference type="NCBI Taxonomy" id="1655577"/>
    <lineage>
        <taxon>Bacteria</taxon>
        <taxon>Pseudomonadati</taxon>
        <taxon>Pseudomonadota</taxon>
        <taxon>Gammaproteobacteria</taxon>
        <taxon>OMG group</taxon>
        <taxon>OM182 clade</taxon>
    </lineage>
</organism>
<dbReference type="Gene3D" id="3.40.50.10320">
    <property type="entry name" value="LmbE-like"/>
    <property type="match status" value="1"/>
</dbReference>
<dbReference type="Pfam" id="PF02585">
    <property type="entry name" value="PIG-L"/>
    <property type="match status" value="1"/>
</dbReference>
<dbReference type="EMBL" id="LIBB01000036">
    <property type="protein sequence ID" value="KRO72970.1"/>
    <property type="molecule type" value="Genomic_DNA"/>
</dbReference>
<dbReference type="InterPro" id="IPR024078">
    <property type="entry name" value="LmbE-like_dom_sf"/>
</dbReference>
<dbReference type="PANTHER" id="PTHR12993">
    <property type="entry name" value="N-ACETYLGLUCOSAMINYL-PHOSPHATIDYLINOSITOL DE-N-ACETYLASE-RELATED"/>
    <property type="match status" value="1"/>
</dbReference>
<name>A0A0R2SK20_9GAMM</name>
<evidence type="ECO:0008006" key="3">
    <source>
        <dbReference type="Google" id="ProtNLM"/>
    </source>
</evidence>
<dbReference type="GO" id="GO:0016811">
    <property type="term" value="F:hydrolase activity, acting on carbon-nitrogen (but not peptide) bonds, in linear amides"/>
    <property type="evidence" value="ECO:0007669"/>
    <property type="project" value="TreeGrafter"/>
</dbReference>
<comment type="caution">
    <text evidence="1">The sequence shown here is derived from an EMBL/GenBank/DDBJ whole genome shotgun (WGS) entry which is preliminary data.</text>
</comment>
<dbReference type="Proteomes" id="UP000051934">
    <property type="component" value="Unassembled WGS sequence"/>
</dbReference>